<proteinExistence type="predicted"/>
<reference evidence="3 4" key="1">
    <citation type="submission" date="2021-01" db="EMBL/GenBank/DDBJ databases">
        <title>Streptomyces acididurans sp. nov., isolated from a peat swamp forest soil.</title>
        <authorList>
            <person name="Chantavorakit T."/>
            <person name="Duangmal K."/>
        </authorList>
    </citation>
    <scope>NUCLEOTIDE SEQUENCE [LARGE SCALE GENOMIC DNA]</scope>
    <source>
        <strain evidence="3 4">KK5PA1</strain>
    </source>
</reference>
<name>A0ABS2U263_9ACTN</name>
<evidence type="ECO:0000256" key="1">
    <source>
        <dbReference type="SAM" id="MobiDB-lite"/>
    </source>
</evidence>
<gene>
    <name evidence="3" type="ORF">ITX44_35060</name>
</gene>
<protein>
    <submittedName>
        <fullName evidence="3">AAA family ATPase</fullName>
    </submittedName>
</protein>
<feature type="region of interest" description="Disordered" evidence="1">
    <location>
        <begin position="1"/>
        <end position="34"/>
    </location>
</feature>
<dbReference type="SUPFAM" id="SSF52540">
    <property type="entry name" value="P-loop containing nucleoside triphosphate hydrolases"/>
    <property type="match status" value="1"/>
</dbReference>
<dbReference type="EMBL" id="JADKYB010000027">
    <property type="protein sequence ID" value="MBM9509685.1"/>
    <property type="molecule type" value="Genomic_DNA"/>
</dbReference>
<comment type="caution">
    <text evidence="3">The sequence shown here is derived from an EMBL/GenBank/DDBJ whole genome shotgun (WGS) entry which is preliminary data.</text>
</comment>
<dbReference type="InterPro" id="IPR011704">
    <property type="entry name" value="ATPase_dyneun-rel_AAA"/>
</dbReference>
<evidence type="ECO:0000259" key="2">
    <source>
        <dbReference type="Pfam" id="PF07728"/>
    </source>
</evidence>
<keyword evidence="4" id="KW-1185">Reference proteome</keyword>
<dbReference type="Gene3D" id="3.40.50.300">
    <property type="entry name" value="P-loop containing nucleotide triphosphate hydrolases"/>
    <property type="match status" value="1"/>
</dbReference>
<dbReference type="PANTHER" id="PTHR42759:SF1">
    <property type="entry name" value="MAGNESIUM-CHELATASE SUBUNIT CHLD"/>
    <property type="match status" value="1"/>
</dbReference>
<dbReference type="PANTHER" id="PTHR42759">
    <property type="entry name" value="MOXR FAMILY PROTEIN"/>
    <property type="match status" value="1"/>
</dbReference>
<dbReference type="Pfam" id="PF07728">
    <property type="entry name" value="AAA_5"/>
    <property type="match status" value="1"/>
</dbReference>
<feature type="compositionally biased region" description="Gly residues" evidence="1">
    <location>
        <begin position="21"/>
        <end position="32"/>
    </location>
</feature>
<evidence type="ECO:0000313" key="4">
    <source>
        <dbReference type="Proteomes" id="UP000749040"/>
    </source>
</evidence>
<organism evidence="3 4">
    <name type="scientific">Actinacidiphila acididurans</name>
    <dbReference type="NCBI Taxonomy" id="2784346"/>
    <lineage>
        <taxon>Bacteria</taxon>
        <taxon>Bacillati</taxon>
        <taxon>Actinomycetota</taxon>
        <taxon>Actinomycetes</taxon>
        <taxon>Kitasatosporales</taxon>
        <taxon>Streptomycetaceae</taxon>
        <taxon>Actinacidiphila</taxon>
    </lineage>
</organism>
<evidence type="ECO:0000313" key="3">
    <source>
        <dbReference type="EMBL" id="MBM9509685.1"/>
    </source>
</evidence>
<dbReference type="RefSeq" id="WP_205363054.1">
    <property type="nucleotide sequence ID" value="NZ_JADKYB010000027.1"/>
</dbReference>
<feature type="compositionally biased region" description="Polar residues" evidence="1">
    <location>
        <begin position="1"/>
        <end position="20"/>
    </location>
</feature>
<feature type="domain" description="ATPase dynein-related AAA" evidence="2">
    <location>
        <begin position="117"/>
        <end position="262"/>
    </location>
</feature>
<dbReference type="Proteomes" id="UP000749040">
    <property type="component" value="Unassembled WGS sequence"/>
</dbReference>
<dbReference type="InterPro" id="IPR027417">
    <property type="entry name" value="P-loop_NTPase"/>
</dbReference>
<sequence>MSGAETNGSTAISADANGTTREGGGPVRGDGGAVAQARQIELPEDRYAEELEFLAGWDRGPRPPGWRLTPRAVVAFVCGTDGETLRWDERRLAIGRKFVGDRALVERCVVTLAGERGLLLVGEPGTAKSMLSELLSAAVCGTSALTVQGTAGTTEDQLRYGWNYAMLLAQGPSSAALVPSPVLTAMTRGAVARIEEVTRCLPEVQDALVSVLSERRMAVPELVQAADGGGTVHAAPGFTVIATANLRDRGVSEMSAALKRRFNFETVGPITDLDTETELVRGQATAALARVGADFAVDTAVLEALVTAFRDLRTGHSAEGWEVERPSTVMSTAEAVHVATAMGLGAAYLPDGRDPLRTLPGHLLGTVRKDDPADHARLLGYWDGPVRRRAEQGSPLWRTLWELRDALG</sequence>
<accession>A0ABS2U263</accession>
<dbReference type="InterPro" id="IPR050764">
    <property type="entry name" value="CbbQ/NirQ/NorQ/GpvN"/>
</dbReference>